<dbReference type="SUPFAM" id="SSF48264">
    <property type="entry name" value="Cytochrome P450"/>
    <property type="match status" value="1"/>
</dbReference>
<name>A0ABW9P2U8_9ACTN</name>
<dbReference type="PANTHER" id="PTHR24305:SF166">
    <property type="entry name" value="CYTOCHROME P450 12A4, MITOCHONDRIAL-RELATED"/>
    <property type="match status" value="1"/>
</dbReference>
<dbReference type="InterPro" id="IPR036396">
    <property type="entry name" value="Cyt_P450_sf"/>
</dbReference>
<reference evidence="3 4" key="1">
    <citation type="submission" date="2019-06" db="EMBL/GenBank/DDBJ databases">
        <title>Comparative genomics and metabolomics analyses of clavulanic acid producing Streptomyces species provides insight into specialized metabolism and evolution of beta-lactam biosynthetic gene clusters.</title>
        <authorList>
            <person name="Moore M.A."/>
            <person name="Cruz-Morales P."/>
            <person name="Barona Gomez F."/>
            <person name="Kapil T."/>
        </authorList>
    </citation>
    <scope>NUCLEOTIDE SEQUENCE [LARGE SCALE GENOMIC DNA]</scope>
    <source>
        <strain evidence="3 4">T-272</strain>
    </source>
</reference>
<dbReference type="Pfam" id="PF00067">
    <property type="entry name" value="p450"/>
    <property type="match status" value="1"/>
</dbReference>
<comment type="caution">
    <text evidence="3">The sequence shown here is derived from an EMBL/GenBank/DDBJ whole genome shotgun (WGS) entry which is preliminary data.</text>
</comment>
<dbReference type="InterPro" id="IPR001128">
    <property type="entry name" value="Cyt_P450"/>
</dbReference>
<evidence type="ECO:0000256" key="2">
    <source>
        <dbReference type="SAM" id="MobiDB-lite"/>
    </source>
</evidence>
<proteinExistence type="inferred from homology"/>
<feature type="non-terminal residue" evidence="3">
    <location>
        <position position="311"/>
    </location>
</feature>
<protein>
    <submittedName>
        <fullName evidence="3">Cytochrome P450</fullName>
    </submittedName>
</protein>
<dbReference type="InterPro" id="IPR050121">
    <property type="entry name" value="Cytochrome_P450_monoxygenase"/>
</dbReference>
<gene>
    <name evidence="3" type="ORF">FFZ77_31360</name>
</gene>
<evidence type="ECO:0000256" key="1">
    <source>
        <dbReference type="ARBA" id="ARBA00010617"/>
    </source>
</evidence>
<keyword evidence="4" id="KW-1185">Reference proteome</keyword>
<dbReference type="Gene3D" id="1.10.630.10">
    <property type="entry name" value="Cytochrome P450"/>
    <property type="match status" value="1"/>
</dbReference>
<sequence length="311" mass="35855">MRRPRSSEYPGPRRELRVRPFRARQFSARQFSARRIRRRQVRVRRSLGRRFHPPCAAVRDLPAVRRRRSGGRPGRTRRISAKLGRATCADPRSWHPVAEPRTLHGTFPRWRDRPFEPRTDTITDKRSPTPGISLRTGIAGGALPVLGHIPMFHRKPLEFLSSLPAYGDLVGIRLGRRRACVLCHPHLVQQVLLDGRSFDKGGPFYEKLRPLGGDGLGTSPRDEHREQRRLMQRAFQRHRMAEYATVMGDVVEEQMDRWHDGQEVDLHDDLHQITVQVVARSLFSQGIPPAVITEMRASLAVFVRGFYRNMI</sequence>
<comment type="similarity">
    <text evidence="1">Belongs to the cytochrome P450 family.</text>
</comment>
<accession>A0ABW9P2U8</accession>
<dbReference type="EMBL" id="VDEQ01000376">
    <property type="protein sequence ID" value="MQS39917.1"/>
    <property type="molecule type" value="Genomic_DNA"/>
</dbReference>
<dbReference type="Proteomes" id="UP000460558">
    <property type="component" value="Unassembled WGS sequence"/>
</dbReference>
<evidence type="ECO:0000313" key="3">
    <source>
        <dbReference type="EMBL" id="MQS39917.1"/>
    </source>
</evidence>
<feature type="region of interest" description="Disordered" evidence="2">
    <location>
        <begin position="105"/>
        <end position="135"/>
    </location>
</feature>
<evidence type="ECO:0000313" key="4">
    <source>
        <dbReference type="Proteomes" id="UP000460558"/>
    </source>
</evidence>
<organism evidence="3 4">
    <name type="scientific">Streptomyces katsurahamanus</name>
    <dbReference type="NCBI Taxonomy" id="2577098"/>
    <lineage>
        <taxon>Bacteria</taxon>
        <taxon>Bacillati</taxon>
        <taxon>Actinomycetota</taxon>
        <taxon>Actinomycetes</taxon>
        <taxon>Kitasatosporales</taxon>
        <taxon>Streptomycetaceae</taxon>
        <taxon>Streptomyces</taxon>
    </lineage>
</organism>
<feature type="compositionally biased region" description="Basic and acidic residues" evidence="2">
    <location>
        <begin position="109"/>
        <end position="127"/>
    </location>
</feature>
<dbReference type="PANTHER" id="PTHR24305">
    <property type="entry name" value="CYTOCHROME P450"/>
    <property type="match status" value="1"/>
</dbReference>